<keyword evidence="4" id="KW-0812">Transmembrane</keyword>
<dbReference type="AlphaFoldDB" id="A0A410PVF7"/>
<dbReference type="InterPro" id="IPR041916">
    <property type="entry name" value="Anti_sigma_zinc_sf"/>
</dbReference>
<evidence type="ECO:0000313" key="7">
    <source>
        <dbReference type="Proteomes" id="UP000287601"/>
    </source>
</evidence>
<feature type="compositionally biased region" description="Basic and acidic residues" evidence="3">
    <location>
        <begin position="131"/>
        <end position="152"/>
    </location>
</feature>
<dbReference type="Pfam" id="PF13490">
    <property type="entry name" value="zf-HC2"/>
    <property type="match status" value="1"/>
</dbReference>
<evidence type="ECO:0000256" key="2">
    <source>
        <dbReference type="ARBA" id="ARBA00024438"/>
    </source>
</evidence>
<feature type="transmembrane region" description="Helical" evidence="4">
    <location>
        <begin position="96"/>
        <end position="113"/>
    </location>
</feature>
<reference evidence="6 7" key="1">
    <citation type="submission" date="2019-01" db="EMBL/GenBank/DDBJ databases">
        <title>Draft genomes of a novel of Aminipila strains.</title>
        <authorList>
            <person name="Ma S."/>
        </authorList>
    </citation>
    <scope>NUCLEOTIDE SEQUENCE [LARGE SCALE GENOMIC DNA]</scope>
    <source>
        <strain evidence="7">JN-39</strain>
    </source>
</reference>
<sequence>MTCPEAEDLLSAFIDHELDEEKMEEMREHIEKCPHCKQTAEELQHMMADLSSLKDVPVPERFNQRLHEALAAEGRQIRASKMPHADGRKKIHWKRIYSLAAVFLVGLFSVILYNNNLDDFNKQDVSYSNQAEKDVQQKGESKDTAEVSDKKAQNASDSLNKAYIPSEKATGNHDSAVEKKAVAASQTEQAAKADRTDLNTEKAGEAQKENVPVQRDPIESQADEGQNTAENPQLFKSITLQAEDKELNGYLEQLHQVLAESRYEVNSCTQNEEGSMWIIEITIITTNSDGQEIKENAVYCGQDGRLWKKES</sequence>
<gene>
    <name evidence="6" type="ORF">EQM06_06375</name>
</gene>
<evidence type="ECO:0000256" key="1">
    <source>
        <dbReference type="ARBA" id="ARBA00024353"/>
    </source>
</evidence>
<evidence type="ECO:0000259" key="5">
    <source>
        <dbReference type="Pfam" id="PF13490"/>
    </source>
</evidence>
<name>A0A410PVF7_9FIRM</name>
<dbReference type="Gene3D" id="1.10.10.1320">
    <property type="entry name" value="Anti-sigma factor, zinc-finger domain"/>
    <property type="match status" value="1"/>
</dbReference>
<dbReference type="Proteomes" id="UP000287601">
    <property type="component" value="Chromosome"/>
</dbReference>
<keyword evidence="4" id="KW-1133">Transmembrane helix</keyword>
<keyword evidence="7" id="KW-1185">Reference proteome</keyword>
<proteinExistence type="inferred from homology"/>
<feature type="domain" description="Putative zinc-finger" evidence="5">
    <location>
        <begin position="3"/>
        <end position="36"/>
    </location>
</feature>
<evidence type="ECO:0000256" key="3">
    <source>
        <dbReference type="SAM" id="MobiDB-lite"/>
    </source>
</evidence>
<evidence type="ECO:0000313" key="6">
    <source>
        <dbReference type="EMBL" id="QAT42890.1"/>
    </source>
</evidence>
<dbReference type="InterPro" id="IPR027383">
    <property type="entry name" value="Znf_put"/>
</dbReference>
<organism evidence="6 7">
    <name type="scientific">Aminipila luticellarii</name>
    <dbReference type="NCBI Taxonomy" id="2507160"/>
    <lineage>
        <taxon>Bacteria</taxon>
        <taxon>Bacillati</taxon>
        <taxon>Bacillota</taxon>
        <taxon>Clostridia</taxon>
        <taxon>Peptostreptococcales</taxon>
        <taxon>Anaerovoracaceae</taxon>
        <taxon>Aminipila</taxon>
    </lineage>
</organism>
<protein>
    <recommendedName>
        <fullName evidence="2">Anti-sigma-W factor RsiW</fullName>
    </recommendedName>
</protein>
<dbReference type="KEGG" id="amij:EQM06_06375"/>
<comment type="similarity">
    <text evidence="1">Belongs to the zinc-associated anti-sigma factor (ZAS) superfamily. Anti-sigma-W factor family.</text>
</comment>
<evidence type="ECO:0000256" key="4">
    <source>
        <dbReference type="SAM" id="Phobius"/>
    </source>
</evidence>
<keyword evidence="4" id="KW-0472">Membrane</keyword>
<dbReference type="OrthoDB" id="9808253at2"/>
<dbReference type="EMBL" id="CP035281">
    <property type="protein sequence ID" value="QAT42890.1"/>
    <property type="molecule type" value="Genomic_DNA"/>
</dbReference>
<accession>A0A410PVF7</accession>
<feature type="region of interest" description="Disordered" evidence="3">
    <location>
        <begin position="131"/>
        <end position="216"/>
    </location>
</feature>
<feature type="compositionally biased region" description="Basic and acidic residues" evidence="3">
    <location>
        <begin position="191"/>
        <end position="208"/>
    </location>
</feature>
<dbReference type="RefSeq" id="WP_128745539.1">
    <property type="nucleotide sequence ID" value="NZ_CP035281.1"/>
</dbReference>